<proteinExistence type="predicted"/>
<dbReference type="AlphaFoldDB" id="A0A421BPA7"/>
<comment type="caution">
    <text evidence="4">The sequence shown here is derived from an EMBL/GenBank/DDBJ whole genome shotgun (WGS) entry which is preliminary data.</text>
</comment>
<name>A0A421BPA7_9RHOB</name>
<dbReference type="Gene3D" id="3.40.630.30">
    <property type="match status" value="1"/>
</dbReference>
<dbReference type="EMBL" id="RCHI01000008">
    <property type="protein sequence ID" value="RLL64678.1"/>
    <property type="molecule type" value="Genomic_DNA"/>
</dbReference>
<dbReference type="Proteomes" id="UP000279673">
    <property type="component" value="Unassembled WGS sequence"/>
</dbReference>
<evidence type="ECO:0000313" key="5">
    <source>
        <dbReference type="Proteomes" id="UP000279673"/>
    </source>
</evidence>
<dbReference type="InterPro" id="IPR016181">
    <property type="entry name" value="Acyl_CoA_acyltransferase"/>
</dbReference>
<protein>
    <submittedName>
        <fullName evidence="4">N-acetyltransferase</fullName>
    </submittedName>
</protein>
<evidence type="ECO:0000259" key="3">
    <source>
        <dbReference type="PROSITE" id="PS51186"/>
    </source>
</evidence>
<organism evidence="4 5">
    <name type="scientific">Paenirhodobacter hankyongi</name>
    <dbReference type="NCBI Taxonomy" id="2294033"/>
    <lineage>
        <taxon>Bacteria</taxon>
        <taxon>Pseudomonadati</taxon>
        <taxon>Pseudomonadota</taxon>
        <taxon>Alphaproteobacteria</taxon>
        <taxon>Rhodobacterales</taxon>
        <taxon>Rhodobacter group</taxon>
        <taxon>Paenirhodobacter</taxon>
    </lineage>
</organism>
<keyword evidence="1 4" id="KW-0808">Transferase</keyword>
<dbReference type="CDD" id="cd04301">
    <property type="entry name" value="NAT_SF"/>
    <property type="match status" value="1"/>
</dbReference>
<accession>A0A421BPA7</accession>
<dbReference type="PROSITE" id="PS51186">
    <property type="entry name" value="GNAT"/>
    <property type="match status" value="1"/>
</dbReference>
<reference evidence="4 5" key="1">
    <citation type="submission" date="2018-10" db="EMBL/GenBank/DDBJ databases">
        <title>Rhodobacter sp . BO-81.</title>
        <authorList>
            <person name="Im W.T."/>
        </authorList>
    </citation>
    <scope>NUCLEOTIDE SEQUENCE [LARGE SCALE GENOMIC DNA]</scope>
    <source>
        <strain evidence="4 5">BO-81</strain>
    </source>
</reference>
<feature type="domain" description="N-acetyltransferase" evidence="3">
    <location>
        <begin position="3"/>
        <end position="193"/>
    </location>
</feature>
<dbReference type="SUPFAM" id="SSF55729">
    <property type="entry name" value="Acyl-CoA N-acyltransferases (Nat)"/>
    <property type="match status" value="1"/>
</dbReference>
<evidence type="ECO:0000256" key="1">
    <source>
        <dbReference type="ARBA" id="ARBA00022679"/>
    </source>
</evidence>
<dbReference type="RefSeq" id="WP_121533444.1">
    <property type="nucleotide sequence ID" value="NZ_RCHI01000008.1"/>
</dbReference>
<dbReference type="InterPro" id="IPR050832">
    <property type="entry name" value="Bact_Acetyltransf"/>
</dbReference>
<keyword evidence="5" id="KW-1185">Reference proteome</keyword>
<evidence type="ECO:0000313" key="4">
    <source>
        <dbReference type="EMBL" id="RLL64678.1"/>
    </source>
</evidence>
<dbReference type="InterPro" id="IPR000182">
    <property type="entry name" value="GNAT_dom"/>
</dbReference>
<gene>
    <name evidence="4" type="ORF">DYS74_10120</name>
</gene>
<sequence>MTIIRHGVTPGQRAQAARLYWQAFGGKLGAVMGPEPKAMAFIERVMSPDHVISASDEAGALLGVIGYRTARGSFVGGRMSDLIAVYGRFGAWWRAHALGVLAEDLATGTISVDGLAVAEGARGTGVGAALVEALSREATMRGFSQLRLDVIGENLRARALYDRLGFEVIGRRESRLKALIFGYRSSITMARHL</sequence>
<keyword evidence="2" id="KW-0012">Acyltransferase</keyword>
<evidence type="ECO:0000256" key="2">
    <source>
        <dbReference type="ARBA" id="ARBA00023315"/>
    </source>
</evidence>
<dbReference type="PANTHER" id="PTHR43877:SF2">
    <property type="entry name" value="AMINOALKYLPHOSPHONATE N-ACETYLTRANSFERASE-RELATED"/>
    <property type="match status" value="1"/>
</dbReference>
<dbReference type="PANTHER" id="PTHR43877">
    <property type="entry name" value="AMINOALKYLPHOSPHONATE N-ACETYLTRANSFERASE-RELATED-RELATED"/>
    <property type="match status" value="1"/>
</dbReference>
<dbReference type="Pfam" id="PF00583">
    <property type="entry name" value="Acetyltransf_1"/>
    <property type="match status" value="1"/>
</dbReference>
<dbReference type="GO" id="GO:0016747">
    <property type="term" value="F:acyltransferase activity, transferring groups other than amino-acyl groups"/>
    <property type="evidence" value="ECO:0007669"/>
    <property type="project" value="InterPro"/>
</dbReference>